<dbReference type="STRING" id="502780.C1GH61"/>
<name>C1GH61_PARBD</name>
<evidence type="ECO:0000256" key="1">
    <source>
        <dbReference type="SAM" id="MobiDB-lite"/>
    </source>
</evidence>
<evidence type="ECO:0000313" key="2">
    <source>
        <dbReference type="EMBL" id="EEH50518.2"/>
    </source>
</evidence>
<dbReference type="EMBL" id="KN275965">
    <property type="protein sequence ID" value="EEH50518.2"/>
    <property type="molecule type" value="Genomic_DNA"/>
</dbReference>
<dbReference type="Proteomes" id="UP000001628">
    <property type="component" value="Unassembled WGS sequence"/>
</dbReference>
<dbReference type="eggNOG" id="ENOG502SUM9">
    <property type="taxonomic scope" value="Eukaryota"/>
</dbReference>
<dbReference type="AlphaFoldDB" id="C1GH61"/>
<evidence type="ECO:0000313" key="3">
    <source>
        <dbReference type="Proteomes" id="UP000001628"/>
    </source>
</evidence>
<gene>
    <name evidence="2" type="ORF">PADG_06597</name>
</gene>
<protein>
    <submittedName>
        <fullName evidence="2">Uncharacterized protein</fullName>
    </submittedName>
</protein>
<dbReference type="HOGENOM" id="CLU_338004_0_0_1"/>
<feature type="region of interest" description="Disordered" evidence="1">
    <location>
        <begin position="540"/>
        <end position="559"/>
    </location>
</feature>
<organism evidence="2 3">
    <name type="scientific">Paracoccidioides brasiliensis (strain Pb18)</name>
    <dbReference type="NCBI Taxonomy" id="502780"/>
    <lineage>
        <taxon>Eukaryota</taxon>
        <taxon>Fungi</taxon>
        <taxon>Dikarya</taxon>
        <taxon>Ascomycota</taxon>
        <taxon>Pezizomycotina</taxon>
        <taxon>Eurotiomycetes</taxon>
        <taxon>Eurotiomycetidae</taxon>
        <taxon>Onygenales</taxon>
        <taxon>Ajellomycetaceae</taxon>
        <taxon>Paracoccidioides</taxon>
    </lineage>
</organism>
<keyword evidence="3" id="KW-1185">Reference proteome</keyword>
<reference evidence="2 3" key="1">
    <citation type="journal article" date="2011" name="PLoS Genet.">
        <title>Comparative genomic analysis of human fungal pathogens causing paracoccidioidomycosis.</title>
        <authorList>
            <person name="Desjardins C.A."/>
            <person name="Champion M.D."/>
            <person name="Holder J.W."/>
            <person name="Muszewska A."/>
            <person name="Goldberg J."/>
            <person name="Bailao A.M."/>
            <person name="Brigido M.M."/>
            <person name="Ferreira M.E."/>
            <person name="Garcia A.M."/>
            <person name="Grynberg M."/>
            <person name="Gujja S."/>
            <person name="Heiman D.I."/>
            <person name="Henn M.R."/>
            <person name="Kodira C.D."/>
            <person name="Leon-Narvaez H."/>
            <person name="Longo L.V."/>
            <person name="Ma L.J."/>
            <person name="Malavazi I."/>
            <person name="Matsuo A.L."/>
            <person name="Morais F.V."/>
            <person name="Pereira M."/>
            <person name="Rodriguez-Brito S."/>
            <person name="Sakthikumar S."/>
            <person name="Salem-Izacc S.M."/>
            <person name="Sykes S.M."/>
            <person name="Teixeira M.M."/>
            <person name="Vallejo M.C."/>
            <person name="Walter M.E."/>
            <person name="Yandava C."/>
            <person name="Young S."/>
            <person name="Zeng Q."/>
            <person name="Zucker J."/>
            <person name="Felipe M.S."/>
            <person name="Goldman G.H."/>
            <person name="Haas B.J."/>
            <person name="McEwen J.G."/>
            <person name="Nino-Vega G."/>
            <person name="Puccia R."/>
            <person name="San-Blas G."/>
            <person name="Soares C.M."/>
            <person name="Birren B.W."/>
            <person name="Cuomo C.A."/>
        </authorList>
    </citation>
    <scope>NUCLEOTIDE SEQUENCE [LARGE SCALE GENOMIC DNA]</scope>
    <source>
        <strain evidence="2 3">Pb18</strain>
    </source>
</reference>
<dbReference type="InParanoid" id="C1GH61"/>
<dbReference type="OrthoDB" id="5081713at2759"/>
<dbReference type="VEuPathDB" id="FungiDB:PADG_06597"/>
<dbReference type="KEGG" id="pbn:PADG_06597"/>
<accession>C1GH61</accession>
<dbReference type="GeneID" id="22585288"/>
<proteinExistence type="predicted"/>
<feature type="compositionally biased region" description="Polar residues" evidence="1">
    <location>
        <begin position="540"/>
        <end position="556"/>
    </location>
</feature>
<feature type="region of interest" description="Disordered" evidence="1">
    <location>
        <begin position="394"/>
        <end position="450"/>
    </location>
</feature>
<feature type="compositionally biased region" description="Polar residues" evidence="1">
    <location>
        <begin position="425"/>
        <end position="445"/>
    </location>
</feature>
<sequence length="797" mass="89637">MPAGQPSINKDHLESNGITYDEFVLTHGDGGHAGSTFPTHVASFSQIVLDFSALVTDQNRNRFEQVAQTYLASDRDRNDNNSFRPPESAYINDFDTPSVLAEDLQLQMKHGVDVAKKIQHGAKSALQISNGNSFCRRYSDVMRILTHLRNGTGIFLTNFLCRQKNILCDDTENRVDNRLAKLPKPDFTYGYTIYQDIPSALQSTELVTNFSLQSLGELRSAGLISSPFVVELHPFEVSRQYLKQFTYCQTANAALAALRMYEDPSKRSTGRYDFVPPVVVFTCIGAEIKVWLAYSEIEHDVPVDHKMACIWSSSLCLEWGVMATCRIVQNMIFWASRVWKPQISGCISQIRLNKRLASPDGKATQRALPMIFHPLGPPKQFIFDKNIKNSNSPFVFSANPTRPKLPPRSTIKNSSRSKPGIQPPSALQQASQDHPSKAKQQNGVLRSSHLGPVIDTEIRKEVEHGYMAETDLTLKRIDNWIKSLNLTQGIDDHGTGNRATENEEEPLTGGLIILEVAEGKQDADQAEDCKAFGQFQGFNFSRPPSRTSQMNGSSRMDSAKPSWAMWGSVSDDSVCQGRETFKPGDVNCWRLDEDTGVDKCHTRSSVPGTEIISSCSRPLKWEEYEEWKGSPREVSENKNAQSCCEDRKDDFWDVSNQEANPTTGECLHCRTKLVEELELLWGVLELWVSQSDSVPSVRGLEKILQELNSVLEPHDTIQPEQMWATEVGTWEKIDQALQILHQSDNTKLRNLLVWTIECVDLVDIVDLFDILKFGKLSCAQLKCMKQEAKSIMDLSQD</sequence>
<dbReference type="OMA" id="ASRVWKP"/>
<dbReference type="RefSeq" id="XP_010762022.1">
    <property type="nucleotide sequence ID" value="XM_010763720.1"/>
</dbReference>